<dbReference type="InterPro" id="IPR000860">
    <property type="entry name" value="HemC"/>
</dbReference>
<dbReference type="KEGG" id="soa:G3M56_010615"/>
<dbReference type="RefSeq" id="WP_164362158.1">
    <property type="nucleotide sequence ID" value="NZ_CP066776.1"/>
</dbReference>
<comment type="pathway">
    <text evidence="2">Porphyrin-containing compound metabolism; protoporphyrin-IX biosynthesis; coproporphyrinogen-III from 5-aminolevulinate: step 2/4.</text>
</comment>
<comment type="subunit">
    <text evidence="4 8">Monomer.</text>
</comment>
<dbReference type="PANTHER" id="PTHR11557:SF0">
    <property type="entry name" value="PORPHOBILINOGEN DEAMINASE"/>
    <property type="match status" value="1"/>
</dbReference>
<evidence type="ECO:0000256" key="7">
    <source>
        <dbReference type="ARBA" id="ARBA00048169"/>
    </source>
</evidence>
<comment type="catalytic activity">
    <reaction evidence="7 8">
        <text>4 porphobilinogen + H2O = hydroxymethylbilane + 4 NH4(+)</text>
        <dbReference type="Rhea" id="RHEA:13185"/>
        <dbReference type="ChEBI" id="CHEBI:15377"/>
        <dbReference type="ChEBI" id="CHEBI:28938"/>
        <dbReference type="ChEBI" id="CHEBI:57845"/>
        <dbReference type="ChEBI" id="CHEBI:58126"/>
        <dbReference type="EC" id="2.5.1.61"/>
    </reaction>
</comment>
<accession>A0A6B3L2Q0</accession>
<dbReference type="GO" id="GO:0005737">
    <property type="term" value="C:cytoplasm"/>
    <property type="evidence" value="ECO:0007669"/>
    <property type="project" value="UniProtKB-UniRule"/>
</dbReference>
<dbReference type="InterPro" id="IPR022419">
    <property type="entry name" value="Porphobilin_deaminase_cofac_BS"/>
</dbReference>
<dbReference type="Gene3D" id="3.40.190.10">
    <property type="entry name" value="Periplasmic binding protein-like II"/>
    <property type="match status" value="2"/>
</dbReference>
<evidence type="ECO:0000256" key="3">
    <source>
        <dbReference type="ARBA" id="ARBA00005638"/>
    </source>
</evidence>
<keyword evidence="6 8" id="KW-0627">Porphyrin biosynthesis</keyword>
<comment type="function">
    <text evidence="1 8">Tetrapolymerization of the monopyrrole PBG into the hydroxymethylbilane pre-uroporphyrinogen in several discrete steps.</text>
</comment>
<evidence type="ECO:0000256" key="6">
    <source>
        <dbReference type="ARBA" id="ARBA00023244"/>
    </source>
</evidence>
<comment type="cofactor">
    <cofactor evidence="8">
        <name>dipyrromethane</name>
        <dbReference type="ChEBI" id="CHEBI:60342"/>
    </cofactor>
    <text evidence="8">Binds 1 dipyrromethane group covalently.</text>
</comment>
<evidence type="ECO:0000313" key="11">
    <source>
        <dbReference type="EMBL" id="QQL44334.1"/>
    </source>
</evidence>
<dbReference type="NCBIfam" id="TIGR00212">
    <property type="entry name" value="hemC"/>
    <property type="match status" value="1"/>
</dbReference>
<keyword evidence="12" id="KW-1185">Reference proteome</keyword>
<dbReference type="Pfam" id="PF01379">
    <property type="entry name" value="Porphobil_deam"/>
    <property type="match status" value="1"/>
</dbReference>
<comment type="miscellaneous">
    <text evidence="8">The porphobilinogen subunits are added to the dipyrromethane group.</text>
</comment>
<dbReference type="InterPro" id="IPR036803">
    <property type="entry name" value="Porphobilinogen_deaminase_C_sf"/>
</dbReference>
<dbReference type="EC" id="2.5.1.61" evidence="8"/>
<dbReference type="SUPFAM" id="SSF53850">
    <property type="entry name" value="Periplasmic binding protein-like II"/>
    <property type="match status" value="1"/>
</dbReference>
<evidence type="ECO:0000256" key="1">
    <source>
        <dbReference type="ARBA" id="ARBA00002869"/>
    </source>
</evidence>
<feature type="domain" description="Porphobilinogen deaminase N-terminal" evidence="9">
    <location>
        <begin position="7"/>
        <end position="231"/>
    </location>
</feature>
<dbReference type="GO" id="GO:0004418">
    <property type="term" value="F:hydroxymethylbilane synthase activity"/>
    <property type="evidence" value="ECO:0007669"/>
    <property type="project" value="UniProtKB-UniRule"/>
</dbReference>
<feature type="domain" description="Porphobilinogen deaminase C-terminal" evidence="10">
    <location>
        <begin position="243"/>
        <end position="311"/>
    </location>
</feature>
<dbReference type="EMBL" id="CP066776">
    <property type="protein sequence ID" value="QQL44334.1"/>
    <property type="molecule type" value="Genomic_DNA"/>
</dbReference>
<dbReference type="Gene3D" id="3.30.160.40">
    <property type="entry name" value="Porphobilinogen deaminase, C-terminal domain"/>
    <property type="match status" value="1"/>
</dbReference>
<evidence type="ECO:0000259" key="9">
    <source>
        <dbReference type="Pfam" id="PF01379"/>
    </source>
</evidence>
<reference evidence="11 12" key="1">
    <citation type="submission" date="2020-12" db="EMBL/GenBank/DDBJ databases">
        <title>Sulforoseuscoccus oceanibium gen. nov., sp. nov., a representative of the phylum Verrucomicrobia with special cytoplasmic membrane, and proposal of Sulforoseuscoccusaceae fam. nov.</title>
        <authorList>
            <person name="Xi F."/>
        </authorList>
    </citation>
    <scope>NUCLEOTIDE SEQUENCE [LARGE SCALE GENOMIC DNA]</scope>
    <source>
        <strain evidence="11 12">T37</strain>
    </source>
</reference>
<evidence type="ECO:0000256" key="8">
    <source>
        <dbReference type="HAMAP-Rule" id="MF_00260"/>
    </source>
</evidence>
<dbReference type="PIRSF" id="PIRSF001438">
    <property type="entry name" value="4pyrrol_synth_OHMeBilane_synth"/>
    <property type="match status" value="1"/>
</dbReference>
<dbReference type="SUPFAM" id="SSF54782">
    <property type="entry name" value="Porphobilinogen deaminase (hydroxymethylbilane synthase), C-terminal domain"/>
    <property type="match status" value="1"/>
</dbReference>
<evidence type="ECO:0000313" key="12">
    <source>
        <dbReference type="Proteomes" id="UP000475117"/>
    </source>
</evidence>
<evidence type="ECO:0000256" key="5">
    <source>
        <dbReference type="ARBA" id="ARBA00022679"/>
    </source>
</evidence>
<dbReference type="InterPro" id="IPR022417">
    <property type="entry name" value="Porphobilin_deaminase_N"/>
</dbReference>
<keyword evidence="5 8" id="KW-0808">Transferase</keyword>
<evidence type="ECO:0000256" key="2">
    <source>
        <dbReference type="ARBA" id="ARBA00004735"/>
    </source>
</evidence>
<proteinExistence type="inferred from homology"/>
<organism evidence="11 12">
    <name type="scientific">Sulfuriroseicoccus oceanibius</name>
    <dbReference type="NCBI Taxonomy" id="2707525"/>
    <lineage>
        <taxon>Bacteria</taxon>
        <taxon>Pseudomonadati</taxon>
        <taxon>Verrucomicrobiota</taxon>
        <taxon>Verrucomicrobiia</taxon>
        <taxon>Verrucomicrobiales</taxon>
        <taxon>Verrucomicrobiaceae</taxon>
        <taxon>Sulfuriroseicoccus</taxon>
    </lineage>
</organism>
<feature type="modified residue" description="S-(dipyrrolylmethanemethyl)cysteine" evidence="8">
    <location>
        <position position="260"/>
    </location>
</feature>
<dbReference type="PRINTS" id="PR00151">
    <property type="entry name" value="PORPHBDMNASE"/>
</dbReference>
<dbReference type="InterPro" id="IPR022418">
    <property type="entry name" value="Porphobilinogen_deaminase_C"/>
</dbReference>
<dbReference type="FunFam" id="3.40.190.10:FF:000005">
    <property type="entry name" value="Porphobilinogen deaminase"/>
    <property type="match status" value="1"/>
</dbReference>
<dbReference type="AlphaFoldDB" id="A0A6B3L2Q0"/>
<evidence type="ECO:0000256" key="4">
    <source>
        <dbReference type="ARBA" id="ARBA00011245"/>
    </source>
</evidence>
<evidence type="ECO:0000259" key="10">
    <source>
        <dbReference type="Pfam" id="PF03900"/>
    </source>
</evidence>
<dbReference type="PANTHER" id="PTHR11557">
    <property type="entry name" value="PORPHOBILINOGEN DEAMINASE"/>
    <property type="match status" value="1"/>
</dbReference>
<gene>
    <name evidence="8 11" type="primary">hemC</name>
    <name evidence="11" type="ORF">G3M56_010615</name>
</gene>
<dbReference type="Proteomes" id="UP000475117">
    <property type="component" value="Chromosome"/>
</dbReference>
<sequence length="312" mass="33096">MTDKIWKIGTRGSALALAQAEMTETALRAAYPGIQLERVVIKTTGDLCQNVSLSELSGTVGPDGEIIDKGVFTKELEIALMQGEIDVAVHSLKDVPTQVADAFAITGVLERAPIEDVLITRAAGDLADGAVLGTSSVRRAKQILRLLPGLEVKDIRGNVPTRLRKVAVGDYDATLLAKAGLVRLGFDLSQGVLEVEGGSVHARVLDESEMLPAAGQGAVGFEIRKDDADAAELIAGINHDETWARVRCEREFLRLLDAGCETPIGVRTELEGSAMRASAVVFDDDGTLRQSRGDGAVSDPEALAALLFNELA</sequence>
<dbReference type="GO" id="GO:0006782">
    <property type="term" value="P:protoporphyrinogen IX biosynthetic process"/>
    <property type="evidence" value="ECO:0007669"/>
    <property type="project" value="UniProtKB-UniRule"/>
</dbReference>
<name>A0A6B3L2Q0_9BACT</name>
<comment type="similarity">
    <text evidence="3 8">Belongs to the HMBS family.</text>
</comment>
<dbReference type="PROSITE" id="PS00533">
    <property type="entry name" value="PORPHOBILINOGEN_DEAM"/>
    <property type="match status" value="1"/>
</dbReference>
<protein>
    <recommendedName>
        <fullName evidence="8">Porphobilinogen deaminase</fullName>
        <shortName evidence="8">PBG</shortName>
        <ecNumber evidence="8">2.5.1.61</ecNumber>
    </recommendedName>
    <alternativeName>
        <fullName evidence="8">Hydroxymethylbilane synthase</fullName>
        <shortName evidence="8">HMBS</shortName>
    </alternativeName>
    <alternativeName>
        <fullName evidence="8">Pre-uroporphyrinogen synthase</fullName>
    </alternativeName>
</protein>
<dbReference type="HAMAP" id="MF_00260">
    <property type="entry name" value="Porphobil_deam"/>
    <property type="match status" value="1"/>
</dbReference>
<dbReference type="Pfam" id="PF03900">
    <property type="entry name" value="Porphobil_deamC"/>
    <property type="match status" value="1"/>
</dbReference>